<sequence>MLSSSSSTSYETQPTWWKSNFTTTFCAALSTAFVPSSNPLSQDISSSPLTIASNNVEKRTNNIDHHYQCE</sequence>
<organism evidence="1 2">
    <name type="scientific">Adineta steineri</name>
    <dbReference type="NCBI Taxonomy" id="433720"/>
    <lineage>
        <taxon>Eukaryota</taxon>
        <taxon>Metazoa</taxon>
        <taxon>Spiralia</taxon>
        <taxon>Gnathifera</taxon>
        <taxon>Rotifera</taxon>
        <taxon>Eurotatoria</taxon>
        <taxon>Bdelloidea</taxon>
        <taxon>Adinetida</taxon>
        <taxon>Adinetidae</taxon>
        <taxon>Adineta</taxon>
    </lineage>
</organism>
<name>A0A814HHR8_9BILA</name>
<comment type="caution">
    <text evidence="1">The sequence shown here is derived from an EMBL/GenBank/DDBJ whole genome shotgun (WGS) entry which is preliminary data.</text>
</comment>
<dbReference type="AlphaFoldDB" id="A0A814HHR8"/>
<proteinExistence type="predicted"/>
<reference evidence="1" key="1">
    <citation type="submission" date="2021-02" db="EMBL/GenBank/DDBJ databases">
        <authorList>
            <person name="Nowell W R."/>
        </authorList>
    </citation>
    <scope>NUCLEOTIDE SEQUENCE</scope>
</reference>
<gene>
    <name evidence="1" type="ORF">BJG266_LOCUS16427</name>
</gene>
<accession>A0A814HHR8</accession>
<evidence type="ECO:0000313" key="1">
    <source>
        <dbReference type="EMBL" id="CAF1010336.1"/>
    </source>
</evidence>
<evidence type="ECO:0000313" key="2">
    <source>
        <dbReference type="Proteomes" id="UP000663877"/>
    </source>
</evidence>
<protein>
    <submittedName>
        <fullName evidence="1">Uncharacterized protein</fullName>
    </submittedName>
</protein>
<dbReference type="Proteomes" id="UP000663877">
    <property type="component" value="Unassembled WGS sequence"/>
</dbReference>
<dbReference type="EMBL" id="CAJNOI010000076">
    <property type="protein sequence ID" value="CAF1010336.1"/>
    <property type="molecule type" value="Genomic_DNA"/>
</dbReference>